<dbReference type="InterPro" id="IPR038499">
    <property type="entry name" value="BRO1_sf"/>
</dbReference>
<evidence type="ECO:0000313" key="13">
    <source>
        <dbReference type="Proteomes" id="UP000005239"/>
    </source>
</evidence>
<dbReference type="Pfam" id="PF13520">
    <property type="entry name" value="AA_permease_2"/>
    <property type="match status" value="2"/>
</dbReference>
<feature type="transmembrane region" description="Helical" evidence="11">
    <location>
        <begin position="1640"/>
        <end position="1666"/>
    </location>
</feature>
<comment type="subcellular location">
    <subcellularLocation>
        <location evidence="3">Cytoplasm</location>
    </subcellularLocation>
    <subcellularLocation>
        <location evidence="2">Endosome</location>
    </subcellularLocation>
    <subcellularLocation>
        <location evidence="1">Membrane</location>
        <topology evidence="1">Multi-pass membrane protein</topology>
    </subcellularLocation>
</comment>
<keyword evidence="5 11" id="KW-0812">Transmembrane</keyword>
<evidence type="ECO:0000256" key="9">
    <source>
        <dbReference type="SAM" id="Coils"/>
    </source>
</evidence>
<keyword evidence="8 11" id="KW-0472">Membrane</keyword>
<dbReference type="Proteomes" id="UP000005239">
    <property type="component" value="Unassembled WGS sequence"/>
</dbReference>
<dbReference type="Pfam" id="PF13949">
    <property type="entry name" value="ALIX_LYPXL_bnd"/>
    <property type="match status" value="1"/>
</dbReference>
<sequence length="1879" mass="203857">MEGMPRFPMFAPDFKQGCNTLEENGFQDKIFKYIRSHYGQNPDEFVADMEEFNKIRTYCLLPFPSEELIPIIKRYYAQLLLLSNQFPLDGKHPDLTCEWQWSDRLHDPNNVLILTDAQFELCNLLYNLACIHAQIGSELPRDTDEGIKKAFTHFGYAAYPLQVLRDEMNASRFPTLDFDRDTISLYLNILMGQAQECMVEKALVESRKPLVIARLTSHLYDIYSKCAEHLVHGPLGDVMNAGKYKEWVRMCTIKSSVYGAISMLYQGMEAEENKKYGERVGFYDAAMQHITTARTLCAKETRRAYLETVAFVDDVIVFKSQDAKKENDFIYHAKIPKPEEITMAEPLAMACAYSFNALDPTVAGAPLFNGLVPPSVVKACSEYDEKKAELKRSVLEKVEAYDVELMQFVDRLDLTRMIKIIKNPYGTRGETDSPAGFSLPEDLLSSNSYFSIQNRDAVPEVLEQLRVIGEKARETDSLLTALIVRLDAIPVADLPNAEAAEGVRAIKDECAKLLEASSKAKGSNMNLRLALDDKMEAIQTLGMSIEELVKTLAPQEVKDYASTSEGARMLQLGEKVEEMKRQRKSLIDKVHEEFQKDNINGKLLIERDTNHTELFDKELKKHDNRILHALLEANADFADHGKELREQAETRNMRMLDLIAASDQYFRVIAELEQGDLFYGKLQERAKKISEAVETIENTFSDFFKKRNEAKDSMERKRADERAAVDDFSIPSFPSLSTPIVPPQGGGGTFRRNPDGGSRRRLGDYMAFYRDKMTGGGSSLPPPSTHHLSHPPYLHSHHPVHPGPPLPSLSIPHHPPSAAPPSVYAESSGAPSPAPSTVSNFSYAPTPSAVATPFVPPQAPPTLQQRPMQPPYQMQPQQHGFPRFGPGPGPVYGYDQQQPQPPQGYGGPTPAGTMPGHAPFPPPPTSQSQPQQHGFPPVNGTNSAHYIPPPTQQQQPSMGGPSSVYTPPPTSQSRPPTMAPPPTVSQPPPPNTVPSSTTVPPPPPSQQYFSPVPPQFPPTSSNGQFAPISAAAAASPFAAPSLPPMGASPWLQGSTTTAAPAARPYGGGPPTVQQPQAPPPPMQQPQQRPATQNGPSPQPVAPPAPPAAAAAKLPSLADLGAQLKAASTQPMQQQQQQSGASPWHRGVGGAMGYGGGAAPTTQPYLWMQQQQQFPPAAAPPTSQYAPPPTVQQQPPPPAAAVPRPVQQVQQPLPPPQQPRNETIDLLSDLFSPAPVGPAPLLPTGVTKENQVHTSHAPSSSPAPSTPSVMGSVSMDTVSGGVSTAVVRPAAAVMPMQQTSTPSTMTMGGGEDQMLSISGATSVEYAPVTMNAANGECKERQCDGSTSLTSLLNAATFSIGEGDAGRLAKKQLHAAIRGEGAPPTLDPNDPLNQLDPFWKTKVTAVERSIHSRKGERERRRSGSDEEGGAVTKEHKMGVISCSSYVIGNIIGSGIFITAGDVAKQTNSVGLTLIIWAVCAVISILGAIVYVELATSIPDPGADYAYAMRVGWKAIAFAFMLVSVCITFPASAAVQSITFGQYMEKFISVLLPSSSSDDSALSSQWLIIVLALLLLVSLTFLNFFSLDKFASTFQNVVSVCKILSVAAIIGIGFYFLIFKDETENFDDAFAGSNWDIGRLTMAVYGGLCTMPLSLIFGLGIVASAYILINVSFFTVMTLEDVQNSTAIGDEFARLTLGSGFANVIPAMIAVLVMGTLNSNIFCGSRIMHAAAREGQLPSFLSGINVASGSPRPAVLFQGIFSAILCFVNIDTLVNSVTFVMWAQKVFTAAALLFIRYKNVSVESNAIKVPIILVWLLLFVSIALVTIPFIEDTTICEVVNLVVKRLLCVELDVKTVSTPDERTELNVLTLPNLKDDASITSL</sequence>
<evidence type="ECO:0000256" key="2">
    <source>
        <dbReference type="ARBA" id="ARBA00004177"/>
    </source>
</evidence>
<keyword evidence="4" id="KW-0963">Cytoplasm</keyword>
<feature type="transmembrane region" description="Helical" evidence="11">
    <location>
        <begin position="1594"/>
        <end position="1615"/>
    </location>
</feature>
<dbReference type="GO" id="GO:0005768">
    <property type="term" value="C:endosome"/>
    <property type="evidence" value="ECO:0000318"/>
    <property type="project" value="GO_Central"/>
</dbReference>
<accession>A0A2A6BVM0</accession>
<feature type="compositionally biased region" description="Low complexity" evidence="10">
    <location>
        <begin position="820"/>
        <end position="831"/>
    </location>
</feature>
<dbReference type="PROSITE" id="PS51180">
    <property type="entry name" value="BRO1"/>
    <property type="match status" value="1"/>
</dbReference>
<dbReference type="Gene3D" id="1.20.1740.10">
    <property type="entry name" value="Amino acid/polyamine transporter I"/>
    <property type="match status" value="1"/>
</dbReference>
<feature type="compositionally biased region" description="Low complexity" evidence="10">
    <location>
        <begin position="1252"/>
        <end position="1267"/>
    </location>
</feature>
<dbReference type="PANTHER" id="PTHR23030:SF30">
    <property type="entry name" value="TYROSINE-PROTEIN PHOSPHATASE NON-RECEPTOR TYPE 23"/>
    <property type="match status" value="1"/>
</dbReference>
<protein>
    <submittedName>
        <fullName evidence="12">Amino acid permease</fullName>
    </submittedName>
</protein>
<feature type="compositionally biased region" description="Basic and acidic residues" evidence="10">
    <location>
        <begin position="752"/>
        <end position="761"/>
    </location>
</feature>
<organism evidence="12 13">
    <name type="scientific">Pristionchus pacificus</name>
    <name type="common">Parasitic nematode worm</name>
    <dbReference type="NCBI Taxonomy" id="54126"/>
    <lineage>
        <taxon>Eukaryota</taxon>
        <taxon>Metazoa</taxon>
        <taxon>Ecdysozoa</taxon>
        <taxon>Nematoda</taxon>
        <taxon>Chromadorea</taxon>
        <taxon>Rhabditida</taxon>
        <taxon>Rhabditina</taxon>
        <taxon>Diplogasteromorpha</taxon>
        <taxon>Diplogasteroidea</taxon>
        <taxon>Neodiplogasteridae</taxon>
        <taxon>Pristionchus</taxon>
    </lineage>
</organism>
<keyword evidence="13" id="KW-1185">Reference proteome</keyword>
<proteinExistence type="predicted"/>
<feature type="region of interest" description="Disordered" evidence="10">
    <location>
        <begin position="773"/>
        <end position="839"/>
    </location>
</feature>
<feature type="compositionally biased region" description="Pro residues" evidence="10">
    <location>
        <begin position="977"/>
        <end position="992"/>
    </location>
</feature>
<feature type="transmembrane region" description="Helical" evidence="11">
    <location>
        <begin position="1561"/>
        <end position="1582"/>
    </location>
</feature>
<feature type="compositionally biased region" description="Basic and acidic residues" evidence="10">
    <location>
        <begin position="1407"/>
        <end position="1422"/>
    </location>
</feature>
<feature type="compositionally biased region" description="Pro residues" evidence="10">
    <location>
        <begin position="801"/>
        <end position="819"/>
    </location>
</feature>
<feature type="transmembrane region" description="Helical" evidence="11">
    <location>
        <begin position="1471"/>
        <end position="1491"/>
    </location>
</feature>
<accession>A0A8R1YAF2</accession>
<evidence type="ECO:0000256" key="3">
    <source>
        <dbReference type="ARBA" id="ARBA00004496"/>
    </source>
</evidence>
<feature type="transmembrane region" description="Helical" evidence="11">
    <location>
        <begin position="1751"/>
        <end position="1770"/>
    </location>
</feature>
<evidence type="ECO:0000256" key="5">
    <source>
        <dbReference type="ARBA" id="ARBA00022692"/>
    </source>
</evidence>
<feature type="region of interest" description="Disordered" evidence="10">
    <location>
        <begin position="851"/>
        <end position="1275"/>
    </location>
</feature>
<feature type="region of interest" description="Disordered" evidence="10">
    <location>
        <begin position="1407"/>
        <end position="1429"/>
    </location>
</feature>
<dbReference type="InterPro" id="IPR002293">
    <property type="entry name" value="AA/rel_permease1"/>
</dbReference>
<feature type="compositionally biased region" description="Low complexity" evidence="10">
    <location>
        <begin position="1018"/>
        <end position="1040"/>
    </location>
</feature>
<evidence type="ECO:0000256" key="7">
    <source>
        <dbReference type="ARBA" id="ARBA00022989"/>
    </source>
</evidence>
<evidence type="ECO:0000256" key="10">
    <source>
        <dbReference type="SAM" id="MobiDB-lite"/>
    </source>
</evidence>
<feature type="compositionally biased region" description="Low complexity" evidence="10">
    <location>
        <begin position="864"/>
        <end position="884"/>
    </location>
</feature>
<evidence type="ECO:0000256" key="1">
    <source>
        <dbReference type="ARBA" id="ARBA00004141"/>
    </source>
</evidence>
<dbReference type="Pfam" id="PF03097">
    <property type="entry name" value="BRO1"/>
    <property type="match status" value="1"/>
</dbReference>
<keyword evidence="7 11" id="KW-1133">Transmembrane helix</keyword>
<dbReference type="Gene3D" id="1.20.120.560">
    <property type="entry name" value="alix/aip1 in complex with the ypdl late domain"/>
    <property type="match status" value="1"/>
</dbReference>
<feature type="compositionally biased region" description="Low complexity" evidence="10">
    <location>
        <begin position="1053"/>
        <end position="1075"/>
    </location>
</feature>
<dbReference type="GO" id="GO:0043328">
    <property type="term" value="P:protein transport to vacuole involved in ubiquitin-dependent protein catabolic process via the multivesicular body sorting pathway"/>
    <property type="evidence" value="ECO:0000318"/>
    <property type="project" value="GO_Central"/>
</dbReference>
<feature type="compositionally biased region" description="Pro residues" evidence="10">
    <location>
        <begin position="999"/>
        <end position="1017"/>
    </location>
</feature>
<feature type="transmembrane region" description="Helical" evidence="11">
    <location>
        <begin position="1512"/>
        <end position="1541"/>
    </location>
</feature>
<feature type="compositionally biased region" description="Pro residues" evidence="10">
    <location>
        <begin position="1185"/>
        <end position="1199"/>
    </location>
</feature>
<feature type="region of interest" description="Disordered" evidence="10">
    <location>
        <begin position="734"/>
        <end position="761"/>
    </location>
</feature>
<dbReference type="GO" id="GO:0045022">
    <property type="term" value="P:early endosome to late endosome transport"/>
    <property type="evidence" value="ECO:0000318"/>
    <property type="project" value="GO_Central"/>
</dbReference>
<feature type="transmembrane region" description="Helical" evidence="11">
    <location>
        <begin position="1806"/>
        <end position="1827"/>
    </location>
</feature>
<reference evidence="13" key="1">
    <citation type="journal article" date="2008" name="Nat. Genet.">
        <title>The Pristionchus pacificus genome provides a unique perspective on nematode lifestyle and parasitism.</title>
        <authorList>
            <person name="Dieterich C."/>
            <person name="Clifton S.W."/>
            <person name="Schuster L.N."/>
            <person name="Chinwalla A."/>
            <person name="Delehaunty K."/>
            <person name="Dinkelacker I."/>
            <person name="Fulton L."/>
            <person name="Fulton R."/>
            <person name="Godfrey J."/>
            <person name="Minx P."/>
            <person name="Mitreva M."/>
            <person name="Roeseler W."/>
            <person name="Tian H."/>
            <person name="Witte H."/>
            <person name="Yang S.P."/>
            <person name="Wilson R.K."/>
            <person name="Sommer R.J."/>
        </authorList>
    </citation>
    <scope>NUCLEOTIDE SEQUENCE [LARGE SCALE GENOMIC DNA]</scope>
    <source>
        <strain evidence="13">PS312</strain>
    </source>
</reference>
<dbReference type="InterPro" id="IPR004328">
    <property type="entry name" value="BRO1_dom"/>
</dbReference>
<gene>
    <name evidence="12" type="primary">WBGene00099281</name>
</gene>
<dbReference type="PANTHER" id="PTHR23030">
    <property type="entry name" value="PCD6 INTERACTING PROTEIN-RELATED"/>
    <property type="match status" value="1"/>
</dbReference>
<dbReference type="SMART" id="SM01041">
    <property type="entry name" value="BRO1"/>
    <property type="match status" value="1"/>
</dbReference>
<feature type="compositionally biased region" description="Pro residues" evidence="10">
    <location>
        <begin position="1096"/>
        <end position="1106"/>
    </location>
</feature>
<keyword evidence="6" id="KW-0967">Endosome</keyword>
<feature type="compositionally biased region" description="Low complexity" evidence="10">
    <location>
        <begin position="1200"/>
        <end position="1210"/>
    </location>
</feature>
<evidence type="ECO:0000256" key="8">
    <source>
        <dbReference type="ARBA" id="ARBA00023136"/>
    </source>
</evidence>
<feature type="compositionally biased region" description="Low complexity" evidence="10">
    <location>
        <begin position="1107"/>
        <end position="1117"/>
    </location>
</feature>
<dbReference type="InterPro" id="IPR025304">
    <property type="entry name" value="ALIX_V_dom"/>
</dbReference>
<dbReference type="Gene3D" id="1.25.40.280">
    <property type="entry name" value="alix/aip1 like domains"/>
    <property type="match status" value="1"/>
</dbReference>
<dbReference type="EnsemblMetazoa" id="PPA09727.1">
    <property type="protein sequence ID" value="PPA09727.1"/>
    <property type="gene ID" value="WBGene00099281"/>
</dbReference>
<evidence type="ECO:0000256" key="4">
    <source>
        <dbReference type="ARBA" id="ARBA00022490"/>
    </source>
</evidence>
<dbReference type="GO" id="GO:0016020">
    <property type="term" value="C:membrane"/>
    <property type="evidence" value="ECO:0007669"/>
    <property type="project" value="UniProtKB-SubCell"/>
</dbReference>
<dbReference type="GO" id="GO:0022857">
    <property type="term" value="F:transmembrane transporter activity"/>
    <property type="evidence" value="ECO:0007669"/>
    <property type="project" value="InterPro"/>
</dbReference>
<name>A0A2A6BVM0_PRIPA</name>
<reference evidence="12" key="2">
    <citation type="submission" date="2022-06" db="UniProtKB">
        <authorList>
            <consortium name="EnsemblMetazoa"/>
        </authorList>
    </citation>
    <scope>IDENTIFICATION</scope>
    <source>
        <strain evidence="12">PS312</strain>
    </source>
</reference>
<evidence type="ECO:0000256" key="6">
    <source>
        <dbReference type="ARBA" id="ARBA00022753"/>
    </source>
</evidence>
<evidence type="ECO:0000256" key="11">
    <source>
        <dbReference type="SAM" id="Phobius"/>
    </source>
</evidence>
<keyword evidence="9" id="KW-0175">Coiled coil</keyword>
<evidence type="ECO:0000313" key="12">
    <source>
        <dbReference type="EnsemblMetazoa" id="PPA09727.1"/>
    </source>
</evidence>
<feature type="compositionally biased region" description="Gly residues" evidence="10">
    <location>
        <begin position="1146"/>
        <end position="1157"/>
    </location>
</feature>
<dbReference type="GO" id="GO:0032456">
    <property type="term" value="P:endocytic recycling"/>
    <property type="evidence" value="ECO:0000318"/>
    <property type="project" value="GO_Central"/>
</dbReference>
<feature type="coiled-coil region" evidence="9">
    <location>
        <begin position="569"/>
        <end position="596"/>
    </location>
</feature>